<name>A0A150GJS6_GONPE</name>
<evidence type="ECO:0008006" key="4">
    <source>
        <dbReference type="Google" id="ProtNLM"/>
    </source>
</evidence>
<evidence type="ECO:0000313" key="3">
    <source>
        <dbReference type="Proteomes" id="UP000075714"/>
    </source>
</evidence>
<dbReference type="PROSITE" id="PS51257">
    <property type="entry name" value="PROKAR_LIPOPROTEIN"/>
    <property type="match status" value="1"/>
</dbReference>
<sequence>MGDRPLHVLASGVSAACAKLQASLADDVQPASTHATTTCGQHPSVAALADLIREHQELLARLNSSEAPARTDERAEVAAVAAKRERVLAQGLNALGAMAVSMRAVIDDVAELAPADNGYLPTVQELVAFGHRLRYTTFATTGLYSGEPAPQQLHFECASLWEHKQRAEAAAAAAAAAGGPSAPPPVDPRAEAACRTLLDNLIPTGWVPSHGLPEPVVVVLSDMPGAIDFLNWLVEERFGGGVGAPAAVAQPPDAATGAAGVPQAAEAPALPVAAAAAAARSVATAAPPAAPVNPSQKLALMLDDDSEEGSEEDEDDDDDDDD</sequence>
<proteinExistence type="predicted"/>
<reference evidence="3" key="1">
    <citation type="journal article" date="2016" name="Nat. Commun.">
        <title>The Gonium pectorale genome demonstrates co-option of cell cycle regulation during the evolution of multicellularity.</title>
        <authorList>
            <person name="Hanschen E.R."/>
            <person name="Marriage T.N."/>
            <person name="Ferris P.J."/>
            <person name="Hamaji T."/>
            <person name="Toyoda A."/>
            <person name="Fujiyama A."/>
            <person name="Neme R."/>
            <person name="Noguchi H."/>
            <person name="Minakuchi Y."/>
            <person name="Suzuki M."/>
            <person name="Kawai-Toyooka H."/>
            <person name="Smith D.R."/>
            <person name="Sparks H."/>
            <person name="Anderson J."/>
            <person name="Bakaric R."/>
            <person name="Luria V."/>
            <person name="Karger A."/>
            <person name="Kirschner M.W."/>
            <person name="Durand P.M."/>
            <person name="Michod R.E."/>
            <person name="Nozaki H."/>
            <person name="Olson B.J."/>
        </authorList>
    </citation>
    <scope>NUCLEOTIDE SEQUENCE [LARGE SCALE GENOMIC DNA]</scope>
    <source>
        <strain evidence="3">NIES-2863</strain>
    </source>
</reference>
<comment type="caution">
    <text evidence="2">The sequence shown here is derived from an EMBL/GenBank/DDBJ whole genome shotgun (WGS) entry which is preliminary data.</text>
</comment>
<accession>A0A150GJS6</accession>
<dbReference type="Proteomes" id="UP000075714">
    <property type="component" value="Unassembled WGS sequence"/>
</dbReference>
<feature type="region of interest" description="Disordered" evidence="1">
    <location>
        <begin position="284"/>
        <end position="322"/>
    </location>
</feature>
<evidence type="ECO:0000256" key="1">
    <source>
        <dbReference type="SAM" id="MobiDB-lite"/>
    </source>
</evidence>
<keyword evidence="3" id="KW-1185">Reference proteome</keyword>
<feature type="compositionally biased region" description="Acidic residues" evidence="1">
    <location>
        <begin position="302"/>
        <end position="322"/>
    </location>
</feature>
<gene>
    <name evidence="2" type="ORF">GPECTOR_18g56</name>
</gene>
<dbReference type="EMBL" id="LSYV01000019">
    <property type="protein sequence ID" value="KXZ50078.1"/>
    <property type="molecule type" value="Genomic_DNA"/>
</dbReference>
<dbReference type="STRING" id="33097.A0A150GJS6"/>
<evidence type="ECO:0000313" key="2">
    <source>
        <dbReference type="EMBL" id="KXZ50078.1"/>
    </source>
</evidence>
<organism evidence="2 3">
    <name type="scientific">Gonium pectorale</name>
    <name type="common">Green alga</name>
    <dbReference type="NCBI Taxonomy" id="33097"/>
    <lineage>
        <taxon>Eukaryota</taxon>
        <taxon>Viridiplantae</taxon>
        <taxon>Chlorophyta</taxon>
        <taxon>core chlorophytes</taxon>
        <taxon>Chlorophyceae</taxon>
        <taxon>CS clade</taxon>
        <taxon>Chlamydomonadales</taxon>
        <taxon>Volvocaceae</taxon>
        <taxon>Gonium</taxon>
    </lineage>
</organism>
<dbReference type="OrthoDB" id="544333at2759"/>
<protein>
    <recommendedName>
        <fullName evidence="4">Mediator of RNA polymerase II transcription subunit 4</fullName>
    </recommendedName>
</protein>
<dbReference type="AlphaFoldDB" id="A0A150GJS6"/>